<gene>
    <name evidence="1" type="ORF">PR048_017130</name>
</gene>
<name>A0ABQ9H8W1_9NEOP</name>
<sequence>MSPVCTSGVVQKCFESRYSCARTKTGTFVTNVFSPYSMSELRNDQSKLRYVLVFTNSSNHKPTKLFTLLVYYILPHSGVHWLLSPPTHSKHRLRLNLMVELSVCLHTTQTVILVVGPSVAQVTFTQNCTRISQEADCRCWLCASCIANNTTQIAMDCLQFSLKS</sequence>
<accession>A0ABQ9H8W1</accession>
<organism evidence="1 2">
    <name type="scientific">Dryococelus australis</name>
    <dbReference type="NCBI Taxonomy" id="614101"/>
    <lineage>
        <taxon>Eukaryota</taxon>
        <taxon>Metazoa</taxon>
        <taxon>Ecdysozoa</taxon>
        <taxon>Arthropoda</taxon>
        <taxon>Hexapoda</taxon>
        <taxon>Insecta</taxon>
        <taxon>Pterygota</taxon>
        <taxon>Neoptera</taxon>
        <taxon>Polyneoptera</taxon>
        <taxon>Phasmatodea</taxon>
        <taxon>Verophasmatodea</taxon>
        <taxon>Anareolatae</taxon>
        <taxon>Phasmatidae</taxon>
        <taxon>Eurycanthinae</taxon>
        <taxon>Dryococelus</taxon>
    </lineage>
</organism>
<dbReference type="EMBL" id="JARBHB010000006">
    <property type="protein sequence ID" value="KAJ8880660.1"/>
    <property type="molecule type" value="Genomic_DNA"/>
</dbReference>
<protein>
    <submittedName>
        <fullName evidence="1">Uncharacterized protein</fullName>
    </submittedName>
</protein>
<comment type="caution">
    <text evidence="1">The sequence shown here is derived from an EMBL/GenBank/DDBJ whole genome shotgun (WGS) entry which is preliminary data.</text>
</comment>
<feature type="non-terminal residue" evidence="1">
    <location>
        <position position="164"/>
    </location>
</feature>
<evidence type="ECO:0000313" key="1">
    <source>
        <dbReference type="EMBL" id="KAJ8880660.1"/>
    </source>
</evidence>
<dbReference type="Proteomes" id="UP001159363">
    <property type="component" value="Chromosome 5"/>
</dbReference>
<reference evidence="1 2" key="1">
    <citation type="submission" date="2023-02" db="EMBL/GenBank/DDBJ databases">
        <title>LHISI_Scaffold_Assembly.</title>
        <authorList>
            <person name="Stuart O.P."/>
            <person name="Cleave R."/>
            <person name="Magrath M.J.L."/>
            <person name="Mikheyev A.S."/>
        </authorList>
    </citation>
    <scope>NUCLEOTIDE SEQUENCE [LARGE SCALE GENOMIC DNA]</scope>
    <source>
        <strain evidence="1">Daus_M_001</strain>
        <tissue evidence="1">Leg muscle</tissue>
    </source>
</reference>
<proteinExistence type="predicted"/>
<keyword evidence="2" id="KW-1185">Reference proteome</keyword>
<evidence type="ECO:0000313" key="2">
    <source>
        <dbReference type="Proteomes" id="UP001159363"/>
    </source>
</evidence>